<dbReference type="InterPro" id="IPR000838">
    <property type="entry name" value="RNA_pol_sigma70_ECF_CS"/>
</dbReference>
<dbReference type="RefSeq" id="WP_263412484.1">
    <property type="nucleotide sequence ID" value="NZ_BAABBH010000001.1"/>
</dbReference>
<comment type="caution">
    <text evidence="10">The sequence shown here is derived from an EMBL/GenBank/DDBJ whole genome shotgun (WGS) entry which is preliminary data.</text>
</comment>
<feature type="region of interest" description="Disordered" evidence="7">
    <location>
        <begin position="103"/>
        <end position="128"/>
    </location>
</feature>
<dbReference type="InterPro" id="IPR036388">
    <property type="entry name" value="WH-like_DNA-bd_sf"/>
</dbReference>
<dbReference type="Pfam" id="PF08281">
    <property type="entry name" value="Sigma70_r4_2"/>
    <property type="match status" value="1"/>
</dbReference>
<protein>
    <recommendedName>
        <fullName evidence="6">RNA polymerase sigma factor</fullName>
    </recommendedName>
</protein>
<gene>
    <name evidence="10" type="ORF">ACK2TP_09600</name>
</gene>
<dbReference type="Gene3D" id="1.10.1740.10">
    <property type="match status" value="1"/>
</dbReference>
<dbReference type="Proteomes" id="UP001634747">
    <property type="component" value="Unassembled WGS sequence"/>
</dbReference>
<dbReference type="InterPro" id="IPR013325">
    <property type="entry name" value="RNA_pol_sigma_r2"/>
</dbReference>
<evidence type="ECO:0000256" key="7">
    <source>
        <dbReference type="SAM" id="MobiDB-lite"/>
    </source>
</evidence>
<dbReference type="PROSITE" id="PS01063">
    <property type="entry name" value="SIGMA70_ECF"/>
    <property type="match status" value="1"/>
</dbReference>
<dbReference type="Pfam" id="PF04542">
    <property type="entry name" value="Sigma70_r2"/>
    <property type="match status" value="1"/>
</dbReference>
<dbReference type="NCBIfam" id="TIGR02937">
    <property type="entry name" value="sigma70-ECF"/>
    <property type="match status" value="1"/>
</dbReference>
<evidence type="ECO:0000259" key="8">
    <source>
        <dbReference type="Pfam" id="PF04542"/>
    </source>
</evidence>
<evidence type="ECO:0000256" key="4">
    <source>
        <dbReference type="ARBA" id="ARBA00023125"/>
    </source>
</evidence>
<evidence type="ECO:0000256" key="6">
    <source>
        <dbReference type="RuleBase" id="RU000716"/>
    </source>
</evidence>
<dbReference type="InterPro" id="IPR013324">
    <property type="entry name" value="RNA_pol_sigma_r3/r4-like"/>
</dbReference>
<dbReference type="SUPFAM" id="SSF88946">
    <property type="entry name" value="Sigma2 domain of RNA polymerase sigma factors"/>
    <property type="match status" value="1"/>
</dbReference>
<organism evidence="10 11">
    <name type="scientific">Terriglobus aquaticus</name>
    <dbReference type="NCBI Taxonomy" id="940139"/>
    <lineage>
        <taxon>Bacteria</taxon>
        <taxon>Pseudomonadati</taxon>
        <taxon>Acidobacteriota</taxon>
        <taxon>Terriglobia</taxon>
        <taxon>Terriglobales</taxon>
        <taxon>Acidobacteriaceae</taxon>
        <taxon>Terriglobus</taxon>
    </lineage>
</organism>
<proteinExistence type="inferred from homology"/>
<dbReference type="PANTHER" id="PTHR43133:SF51">
    <property type="entry name" value="RNA POLYMERASE SIGMA FACTOR"/>
    <property type="match status" value="1"/>
</dbReference>
<evidence type="ECO:0000256" key="3">
    <source>
        <dbReference type="ARBA" id="ARBA00023082"/>
    </source>
</evidence>
<reference evidence="10 11" key="1">
    <citation type="submission" date="2024-12" db="EMBL/GenBank/DDBJ databases">
        <authorList>
            <person name="Lee Y."/>
        </authorList>
    </citation>
    <scope>NUCLEOTIDE SEQUENCE [LARGE SCALE GENOMIC DNA]</scope>
    <source>
        <strain evidence="10 11">03SUJ4</strain>
    </source>
</reference>
<dbReference type="InterPro" id="IPR013249">
    <property type="entry name" value="RNA_pol_sigma70_r4_t2"/>
</dbReference>
<keyword evidence="2 6" id="KW-0805">Transcription regulation</keyword>
<evidence type="ECO:0000256" key="2">
    <source>
        <dbReference type="ARBA" id="ARBA00023015"/>
    </source>
</evidence>
<keyword evidence="4 6" id="KW-0238">DNA-binding</keyword>
<feature type="domain" description="RNA polymerase sigma-70 region 2" evidence="8">
    <location>
        <begin position="33"/>
        <end position="99"/>
    </location>
</feature>
<dbReference type="EMBL" id="JBJYXY010000001">
    <property type="protein sequence ID" value="MFN2976016.1"/>
    <property type="molecule type" value="Genomic_DNA"/>
</dbReference>
<evidence type="ECO:0000313" key="10">
    <source>
        <dbReference type="EMBL" id="MFN2976016.1"/>
    </source>
</evidence>
<dbReference type="Gene3D" id="1.10.10.10">
    <property type="entry name" value="Winged helix-like DNA-binding domain superfamily/Winged helix DNA-binding domain"/>
    <property type="match status" value="1"/>
</dbReference>
<dbReference type="InterPro" id="IPR014284">
    <property type="entry name" value="RNA_pol_sigma-70_dom"/>
</dbReference>
<name>A0ABW9KM79_9BACT</name>
<dbReference type="InterPro" id="IPR039425">
    <property type="entry name" value="RNA_pol_sigma-70-like"/>
</dbReference>
<dbReference type="SUPFAM" id="SSF88659">
    <property type="entry name" value="Sigma3 and sigma4 domains of RNA polymerase sigma factors"/>
    <property type="match status" value="1"/>
</dbReference>
<evidence type="ECO:0000259" key="9">
    <source>
        <dbReference type="Pfam" id="PF08281"/>
    </source>
</evidence>
<dbReference type="CDD" id="cd06171">
    <property type="entry name" value="Sigma70_r4"/>
    <property type="match status" value="1"/>
</dbReference>
<evidence type="ECO:0000313" key="11">
    <source>
        <dbReference type="Proteomes" id="UP001634747"/>
    </source>
</evidence>
<accession>A0ABW9KM79</accession>
<keyword evidence="5 6" id="KW-0804">Transcription</keyword>
<feature type="domain" description="RNA polymerase sigma factor 70 region 4 type 2" evidence="9">
    <location>
        <begin position="140"/>
        <end position="191"/>
    </location>
</feature>
<dbReference type="PANTHER" id="PTHR43133">
    <property type="entry name" value="RNA POLYMERASE ECF-TYPE SIGMA FACTO"/>
    <property type="match status" value="1"/>
</dbReference>
<dbReference type="InterPro" id="IPR007627">
    <property type="entry name" value="RNA_pol_sigma70_r2"/>
</dbReference>
<evidence type="ECO:0000256" key="1">
    <source>
        <dbReference type="ARBA" id="ARBA00010641"/>
    </source>
</evidence>
<sequence>MPVLEQPGTEEVHPDVALVERAKHGDAEAFETLVRQYDRAIFRVANHITQNREDAEDIVQDVFLKAYNKLDQFQGNSKFSTWLTRIAVNESLMRLRKRKTSRTVSMDQDVQTEEGSIPRDFADWSPDPEQQLSTSELGDILQKTIAGLSPGFRTVFTLRDIENLSTEETAQALGLSVPAVKSRLLRARLQLRERLSRYLKRKDGSVQP</sequence>
<keyword evidence="11" id="KW-1185">Reference proteome</keyword>
<evidence type="ECO:0000256" key="5">
    <source>
        <dbReference type="ARBA" id="ARBA00023163"/>
    </source>
</evidence>
<comment type="similarity">
    <text evidence="1 6">Belongs to the sigma-70 factor family. ECF subfamily.</text>
</comment>
<keyword evidence="3 6" id="KW-0731">Sigma factor</keyword>